<dbReference type="Gene3D" id="1.20.1530.20">
    <property type="match status" value="1"/>
</dbReference>
<dbReference type="WBParaSite" id="HCON_00150370-00001">
    <property type="protein sequence ID" value="HCON_00150370-00001"/>
    <property type="gene ID" value="HCON_00150370"/>
</dbReference>
<evidence type="ECO:0000313" key="9">
    <source>
        <dbReference type="WBParaSite" id="HCON_00150370-00001"/>
    </source>
</evidence>
<keyword evidence="8" id="KW-1185">Reference proteome</keyword>
<feature type="transmembrane region" description="Helical" evidence="6">
    <location>
        <begin position="259"/>
        <end position="282"/>
    </location>
</feature>
<evidence type="ECO:0000259" key="7">
    <source>
        <dbReference type="Pfam" id="PF00999"/>
    </source>
</evidence>
<organism evidence="8 9">
    <name type="scientific">Haemonchus contortus</name>
    <name type="common">Barber pole worm</name>
    <dbReference type="NCBI Taxonomy" id="6289"/>
    <lineage>
        <taxon>Eukaryota</taxon>
        <taxon>Metazoa</taxon>
        <taxon>Ecdysozoa</taxon>
        <taxon>Nematoda</taxon>
        <taxon>Chromadorea</taxon>
        <taxon>Rhabditida</taxon>
        <taxon>Rhabditina</taxon>
        <taxon>Rhabditomorpha</taxon>
        <taxon>Strongyloidea</taxon>
        <taxon>Trichostrongylidae</taxon>
        <taxon>Haemonchus</taxon>
    </lineage>
</organism>
<evidence type="ECO:0000256" key="5">
    <source>
        <dbReference type="ARBA" id="ARBA00023136"/>
    </source>
</evidence>
<dbReference type="PANTHER" id="PTHR31102:SF1">
    <property type="entry name" value="CATION_H+ EXCHANGER DOMAIN-CONTAINING PROTEIN"/>
    <property type="match status" value="1"/>
</dbReference>
<keyword evidence="4 6" id="KW-1133">Transmembrane helix</keyword>
<evidence type="ECO:0000313" key="8">
    <source>
        <dbReference type="Proteomes" id="UP000025227"/>
    </source>
</evidence>
<dbReference type="GO" id="GO:1902600">
    <property type="term" value="P:proton transmembrane transport"/>
    <property type="evidence" value="ECO:0007669"/>
    <property type="project" value="InterPro"/>
</dbReference>
<feature type="transmembrane region" description="Helical" evidence="6">
    <location>
        <begin position="319"/>
        <end position="337"/>
    </location>
</feature>
<protein>
    <submittedName>
        <fullName evidence="9">Na_H_Exchanger domain-containing protein</fullName>
    </submittedName>
</protein>
<dbReference type="AlphaFoldDB" id="A0A7I4YYB3"/>
<feature type="transmembrane region" description="Helical" evidence="6">
    <location>
        <begin position="26"/>
        <end position="53"/>
    </location>
</feature>
<comment type="similarity">
    <text evidence="2">Belongs to the monovalent cation:proton antiporter 1 (CPA1) transporter (TC 2.A.36) family.</text>
</comment>
<feature type="transmembrane region" description="Helical" evidence="6">
    <location>
        <begin position="412"/>
        <end position="431"/>
    </location>
</feature>
<feature type="transmembrane region" description="Helical" evidence="6">
    <location>
        <begin position="294"/>
        <end position="313"/>
    </location>
</feature>
<reference evidence="9" key="1">
    <citation type="submission" date="2020-12" db="UniProtKB">
        <authorList>
            <consortium name="WormBaseParasite"/>
        </authorList>
    </citation>
    <scope>IDENTIFICATION</scope>
    <source>
        <strain evidence="9">MHco3</strain>
    </source>
</reference>
<keyword evidence="3 6" id="KW-0812">Transmembrane</keyword>
<dbReference type="PANTHER" id="PTHR31102">
    <property type="match status" value="1"/>
</dbReference>
<feature type="transmembrane region" description="Helical" evidence="6">
    <location>
        <begin position="451"/>
        <end position="472"/>
    </location>
</feature>
<feature type="transmembrane region" description="Helical" evidence="6">
    <location>
        <begin position="223"/>
        <end position="247"/>
    </location>
</feature>
<feature type="transmembrane region" description="Helical" evidence="6">
    <location>
        <begin position="188"/>
        <end position="211"/>
    </location>
</feature>
<sequence>MGTPTECSQLVIEPSVQSERRWKLPVIYTAEVSSCCAYLLFVVLAFVTCNSVIETSMQNKSLSDALAVPKSADYALSIYSLVVIVSLGVVIGYITQLCRLPSLLGMLVVGIALRNEPAISEHLFVVKEWSVVLRRIAFVVILLRGGLSLDVDAIRRLKGACVRLALVPCSVETVVVAVAAKLIFGMDIIFGVLLGAVLAAVSLAVVIPALLDASKAGYGVRVGVPSLVIAAASLDDVYAISIFSLALSLLFSSGTNMEMTILAAPVEVFSGIFFGSAMGFLLHVLPRNDVKNLHLIRLSLLFTFSTAILFTTIRFRVDGAGAIAVLVAAFVAGHSWKKKGVLSLKKITLPIYGILLFNRCCSVLLDSNLVLTWVQSGTIFRGCLVLGIGLFFRFIASILAVFVTNLTIRERLFVAVAWMPKATVQAALAPVVLDMARSKDGVDRTYVDNGIVIFTVAVLSILITAPVGAFLIRLATPLLLTKDENSGKFTADGGNKLENGMNESAENTL</sequence>
<feature type="transmembrane region" description="Helical" evidence="6">
    <location>
        <begin position="74"/>
        <end position="94"/>
    </location>
</feature>
<name>A0A7I4YYB3_HAECO</name>
<feature type="transmembrane region" description="Helical" evidence="6">
    <location>
        <begin position="379"/>
        <end position="403"/>
    </location>
</feature>
<dbReference type="Pfam" id="PF00999">
    <property type="entry name" value="Na_H_Exchanger"/>
    <property type="match status" value="1"/>
</dbReference>
<dbReference type="InterPro" id="IPR006153">
    <property type="entry name" value="Cation/H_exchanger_TM"/>
</dbReference>
<proteinExistence type="inferred from homology"/>
<dbReference type="Proteomes" id="UP000025227">
    <property type="component" value="Unplaced"/>
</dbReference>
<comment type="subcellular location">
    <subcellularLocation>
        <location evidence="1">Membrane</location>
        <topology evidence="1">Multi-pass membrane protein</topology>
    </subcellularLocation>
</comment>
<dbReference type="OrthoDB" id="423807at2759"/>
<evidence type="ECO:0000256" key="2">
    <source>
        <dbReference type="ARBA" id="ARBA00007367"/>
    </source>
</evidence>
<evidence type="ECO:0000256" key="3">
    <source>
        <dbReference type="ARBA" id="ARBA00022692"/>
    </source>
</evidence>
<evidence type="ECO:0000256" key="6">
    <source>
        <dbReference type="SAM" id="Phobius"/>
    </source>
</evidence>
<feature type="transmembrane region" description="Helical" evidence="6">
    <location>
        <begin position="161"/>
        <end position="182"/>
    </location>
</feature>
<evidence type="ECO:0000256" key="1">
    <source>
        <dbReference type="ARBA" id="ARBA00004141"/>
    </source>
</evidence>
<evidence type="ECO:0000256" key="4">
    <source>
        <dbReference type="ARBA" id="ARBA00022989"/>
    </source>
</evidence>
<dbReference type="OMA" id="RNWSVSC"/>
<feature type="domain" description="Cation/H+ exchanger transmembrane" evidence="7">
    <location>
        <begin position="90"/>
        <end position="464"/>
    </location>
</feature>
<dbReference type="InterPro" id="IPR051843">
    <property type="entry name" value="CPA1_transporter"/>
</dbReference>
<accession>A0A7I4YYB3</accession>
<dbReference type="GO" id="GO:0015297">
    <property type="term" value="F:antiporter activity"/>
    <property type="evidence" value="ECO:0007669"/>
    <property type="project" value="InterPro"/>
</dbReference>
<keyword evidence="5 6" id="KW-0472">Membrane</keyword>
<feature type="transmembrane region" description="Helical" evidence="6">
    <location>
        <begin position="349"/>
        <end position="373"/>
    </location>
</feature>
<feature type="transmembrane region" description="Helical" evidence="6">
    <location>
        <begin position="132"/>
        <end position="149"/>
    </location>
</feature>
<dbReference type="InterPro" id="IPR038770">
    <property type="entry name" value="Na+/solute_symporter_sf"/>
</dbReference>
<dbReference type="GO" id="GO:0016020">
    <property type="term" value="C:membrane"/>
    <property type="evidence" value="ECO:0007669"/>
    <property type="project" value="UniProtKB-SubCell"/>
</dbReference>